<dbReference type="InterPro" id="IPR036420">
    <property type="entry name" value="BRCT_dom_sf"/>
</dbReference>
<dbReference type="PROSITE" id="PS50172">
    <property type="entry name" value="BRCT"/>
    <property type="match status" value="1"/>
</dbReference>
<dbReference type="Proteomes" id="UP001306510">
    <property type="component" value="Unassembled WGS sequence"/>
</dbReference>
<sequence length="292" mass="33218">MSEHSRFHYFSNRDKAFTNLISIIDGILSDGEVTQKEMLYLDTWLLESQEISDNYCVKAIRHRIADVLSDGVIDPTEMKFLKADLIKIQKDLIDLPYLQLDSIESDRHLLEGLCKGILADAQLNDDEIKYLRWFLSVNGALKNNYPGKELYTLVEDILRDGEITEDERAQLRQALISFTGCDLESGIVDGLSTQLPIDTIESLNLAGANVCLTGEFLHGKRSVCAEEIRSHGANVIDNITQKLDFLIVGTLSSKDWRYKAHGRKIEKAVSYRDEKGIPLKIISEEQWKSFYK</sequence>
<proteinExistence type="predicted"/>
<evidence type="ECO:0000259" key="1">
    <source>
        <dbReference type="PROSITE" id="PS50172"/>
    </source>
</evidence>
<comment type="caution">
    <text evidence="2">The sequence shown here is derived from an EMBL/GenBank/DDBJ whole genome shotgun (WGS) entry which is preliminary data.</text>
</comment>
<dbReference type="EMBL" id="JALLMC010000002">
    <property type="protein sequence ID" value="MEB6409638.1"/>
    <property type="molecule type" value="Genomic_DNA"/>
</dbReference>
<dbReference type="SUPFAM" id="SSF52113">
    <property type="entry name" value="BRCT domain"/>
    <property type="match status" value="1"/>
</dbReference>
<dbReference type="CDD" id="cd17748">
    <property type="entry name" value="BRCT_DNA_ligase_like"/>
    <property type="match status" value="1"/>
</dbReference>
<organism evidence="2 3">
    <name type="scientific">Enterobacter vonholyi</name>
    <dbReference type="NCBI Taxonomy" id="2797505"/>
    <lineage>
        <taxon>Bacteria</taxon>
        <taxon>Pseudomonadati</taxon>
        <taxon>Pseudomonadota</taxon>
        <taxon>Gammaproteobacteria</taxon>
        <taxon>Enterobacterales</taxon>
        <taxon>Enterobacteriaceae</taxon>
        <taxon>Enterobacter</taxon>
    </lineage>
</organism>
<dbReference type="InterPro" id="IPR001357">
    <property type="entry name" value="BRCT_dom"/>
</dbReference>
<reference evidence="2 3" key="1">
    <citation type="submission" date="2022-04" db="EMBL/GenBank/DDBJ databases">
        <title>Whole genome surviellance of AMR bacteria from Assam, India: One Health Study.</title>
        <authorList>
            <person name="Mendem S.K."/>
            <person name="Rakshit O."/>
            <person name="Murugesan D."/>
            <person name="Shome R."/>
            <person name="Raisen C."/>
            <person name="Holmes M.A."/>
            <person name="Saikia K."/>
            <person name="Shome B.R."/>
        </authorList>
    </citation>
    <scope>NUCLEOTIDE SEQUENCE [LARGE SCALE GENOMIC DNA]</scope>
    <source>
        <strain evidence="2 3">MGG-11lp</strain>
    </source>
</reference>
<evidence type="ECO:0000313" key="2">
    <source>
        <dbReference type="EMBL" id="MEB6409638.1"/>
    </source>
</evidence>
<dbReference type="Gene3D" id="3.40.50.10190">
    <property type="entry name" value="BRCT domain"/>
    <property type="match status" value="1"/>
</dbReference>
<protein>
    <submittedName>
        <fullName evidence="2">BRCT domain-containing protein</fullName>
    </submittedName>
</protein>
<keyword evidence="3" id="KW-1185">Reference proteome</keyword>
<feature type="domain" description="BRCT" evidence="1">
    <location>
        <begin position="205"/>
        <end position="285"/>
    </location>
</feature>
<gene>
    <name evidence="2" type="ORF">MXM28_07975</name>
</gene>
<accession>A0ABU6E0A0</accession>
<name>A0ABU6E0A0_9ENTR</name>
<evidence type="ECO:0000313" key="3">
    <source>
        <dbReference type="Proteomes" id="UP001306510"/>
    </source>
</evidence>
<dbReference type="RefSeq" id="WP_032646300.1">
    <property type="nucleotide sequence ID" value="NZ_JALLMC010000002.1"/>
</dbReference>